<proteinExistence type="predicted"/>
<evidence type="ECO:0000313" key="8">
    <source>
        <dbReference type="Proteomes" id="UP000642748"/>
    </source>
</evidence>
<dbReference type="InterPro" id="IPR014030">
    <property type="entry name" value="Ketoacyl_synth_N"/>
</dbReference>
<dbReference type="SMART" id="SM00825">
    <property type="entry name" value="PKS_KS"/>
    <property type="match status" value="1"/>
</dbReference>
<dbReference type="PROSITE" id="PS50075">
    <property type="entry name" value="CARRIER"/>
    <property type="match status" value="1"/>
</dbReference>
<keyword evidence="3" id="KW-0808">Transferase</keyword>
<dbReference type="Pfam" id="PF00109">
    <property type="entry name" value="ketoacyl-synt"/>
    <property type="match status" value="1"/>
</dbReference>
<reference evidence="7" key="1">
    <citation type="submission" date="2021-01" db="EMBL/GenBank/DDBJ databases">
        <title>Whole genome shotgun sequence of Rugosimonospora africana NBRC 104875.</title>
        <authorList>
            <person name="Komaki H."/>
            <person name="Tamura T."/>
        </authorList>
    </citation>
    <scope>NUCLEOTIDE SEQUENCE</scope>
    <source>
        <strain evidence="7">NBRC 104875</strain>
    </source>
</reference>
<keyword evidence="8" id="KW-1185">Reference proteome</keyword>
<accession>A0A8J3VV39</accession>
<dbReference type="PROSITE" id="PS52004">
    <property type="entry name" value="KS3_2"/>
    <property type="match status" value="1"/>
</dbReference>
<dbReference type="PANTHER" id="PTHR43775:SF51">
    <property type="entry name" value="INACTIVE PHENOLPHTHIOCEROL SYNTHESIS POLYKETIDE SYNTHASE TYPE I PKS1-RELATED"/>
    <property type="match status" value="1"/>
</dbReference>
<protein>
    <submittedName>
        <fullName evidence="7">Uncharacterized protein</fullName>
    </submittedName>
</protein>
<dbReference type="Pfam" id="PF13193">
    <property type="entry name" value="AMP-binding_C"/>
    <property type="match status" value="1"/>
</dbReference>
<dbReference type="GO" id="GO:0004312">
    <property type="term" value="F:fatty acid synthase activity"/>
    <property type="evidence" value="ECO:0007669"/>
    <property type="project" value="TreeGrafter"/>
</dbReference>
<dbReference type="Gene3D" id="3.30.300.30">
    <property type="match status" value="1"/>
</dbReference>
<feature type="domain" description="Carrier" evidence="5">
    <location>
        <begin position="558"/>
        <end position="633"/>
    </location>
</feature>
<dbReference type="InterPro" id="IPR042099">
    <property type="entry name" value="ANL_N_sf"/>
</dbReference>
<dbReference type="InterPro" id="IPR045851">
    <property type="entry name" value="AMP-bd_C_sf"/>
</dbReference>
<evidence type="ECO:0000256" key="2">
    <source>
        <dbReference type="ARBA" id="ARBA00022553"/>
    </source>
</evidence>
<feature type="region of interest" description="Disordered" evidence="4">
    <location>
        <begin position="462"/>
        <end position="483"/>
    </location>
</feature>
<dbReference type="InterPro" id="IPR036736">
    <property type="entry name" value="ACP-like_sf"/>
</dbReference>
<gene>
    <name evidence="7" type="ORF">Raf01_75780</name>
</gene>
<dbReference type="InterPro" id="IPR016039">
    <property type="entry name" value="Thiolase-like"/>
</dbReference>
<dbReference type="Gene3D" id="3.40.50.12780">
    <property type="entry name" value="N-terminal domain of ligase-like"/>
    <property type="match status" value="1"/>
</dbReference>
<dbReference type="SUPFAM" id="SSF53901">
    <property type="entry name" value="Thiolase-like"/>
    <property type="match status" value="1"/>
</dbReference>
<dbReference type="Pfam" id="PF00550">
    <property type="entry name" value="PP-binding"/>
    <property type="match status" value="1"/>
</dbReference>
<keyword evidence="2" id="KW-0597">Phosphoprotein</keyword>
<dbReference type="PANTHER" id="PTHR43775">
    <property type="entry name" value="FATTY ACID SYNTHASE"/>
    <property type="match status" value="1"/>
</dbReference>
<evidence type="ECO:0000313" key="7">
    <source>
        <dbReference type="EMBL" id="GIH19406.1"/>
    </source>
</evidence>
<dbReference type="InterPro" id="IPR025110">
    <property type="entry name" value="AMP-bd_C"/>
</dbReference>
<dbReference type="AlphaFoldDB" id="A0A8J3VV39"/>
<dbReference type="GO" id="GO:0004315">
    <property type="term" value="F:3-oxoacyl-[acyl-carrier-protein] synthase activity"/>
    <property type="evidence" value="ECO:0007669"/>
    <property type="project" value="InterPro"/>
</dbReference>
<dbReference type="SMART" id="SM00823">
    <property type="entry name" value="PKS_PP"/>
    <property type="match status" value="1"/>
</dbReference>
<evidence type="ECO:0000259" key="6">
    <source>
        <dbReference type="PROSITE" id="PS52004"/>
    </source>
</evidence>
<dbReference type="InterPro" id="IPR020806">
    <property type="entry name" value="PKS_PP-bd"/>
</dbReference>
<evidence type="ECO:0000256" key="1">
    <source>
        <dbReference type="ARBA" id="ARBA00022450"/>
    </source>
</evidence>
<dbReference type="InterPro" id="IPR020845">
    <property type="entry name" value="AMP-binding_CS"/>
</dbReference>
<dbReference type="InterPro" id="IPR009081">
    <property type="entry name" value="PP-bd_ACP"/>
</dbReference>
<evidence type="ECO:0000256" key="4">
    <source>
        <dbReference type="SAM" id="MobiDB-lite"/>
    </source>
</evidence>
<dbReference type="Gene3D" id="1.10.1200.10">
    <property type="entry name" value="ACP-like"/>
    <property type="match status" value="1"/>
</dbReference>
<dbReference type="Proteomes" id="UP000642748">
    <property type="component" value="Unassembled WGS sequence"/>
</dbReference>
<dbReference type="GO" id="GO:0006633">
    <property type="term" value="P:fatty acid biosynthetic process"/>
    <property type="evidence" value="ECO:0007669"/>
    <property type="project" value="InterPro"/>
</dbReference>
<dbReference type="EMBL" id="BONZ01000080">
    <property type="protein sequence ID" value="GIH19406.1"/>
    <property type="molecule type" value="Genomic_DNA"/>
</dbReference>
<dbReference type="Gene3D" id="3.40.47.10">
    <property type="match status" value="1"/>
</dbReference>
<dbReference type="SUPFAM" id="SSF47336">
    <property type="entry name" value="ACP-like"/>
    <property type="match status" value="1"/>
</dbReference>
<dbReference type="InterPro" id="IPR050091">
    <property type="entry name" value="PKS_NRPS_Biosynth_Enz"/>
</dbReference>
<sequence length="892" mass="93740">MPDPTVVPVPDVLRRHAGTIGDRVAFADATRAVTYRELHERTGRLAGHLAGLGLARGEHLAFLLDNCVELVEIWLAGVRVAAIGIPLNPKATDAELAALLDDCAPRVLVTDQRHLPQVEQIAATRGDLILLVTGDRPVPAPALPFERLATTEPPTPPRDDLGLDDAAWILYTSGTSGRPKGVVSTQRGALWSTVAGYQPIFGLSPDDRLLWPLPMFHALAHSLCVLGVTVTGAFARILSEPATPATLLRLLDECDITVLSGVPTTYHQLLPALASAGPGRTRLRLCLSGGAPCPAVLRADVERLLGAPLLDGYGSTETSGKIAVERPGGPRVPGACGAVVPGMEVRLVDSATGGPVGAGVDGEIWVRGPGVMLRYHGQPEATAQRLVDGWYRTGDLGRFVEHEQLMVTGRTSDLIICGGQNLHPREVEEVLLDCAGVREAVVVGRPHPVFGEVPVAFVVTDPAPDGPDADGTGVNGTTGTGEQFDPVRLRRACARVLTPMKIPVEFHRIDAIPRTGSGKVLRRLLIDRLGPVPAPGPVHQPSPLVARLAGMTPAQRRSALLELVRTETAAVSGLPNGAPVPLDGAFADLGISSLGAFTLWARLGSATGLGLPVTLTFDRPTPATVVDYLDRELFGSPVAATASSTVDRRPGTGDQIAIVAMACRYPGGVRTPEQLWRLVADGVDATTDFPTDRGWPLGDLHDPDPDRIGATYTTRGGFLDGVANFDPAFFGISPREALATDPRQRLLLEVAWEAVERAGIDPLSLRGGDTGVFVGAMNGDYADRLDGHELEPYLITSSAGSVVSGRLAYVLGLRGPVVTIDTACSSSLVAMHWAAKALRDGECSLALAGGVTVMATPKPFIAFSRQRGCRPTAGAGHTPPRPTAPVGARGSG</sequence>
<dbReference type="InterPro" id="IPR018201">
    <property type="entry name" value="Ketoacyl_synth_AS"/>
</dbReference>
<dbReference type="InterPro" id="IPR000873">
    <property type="entry name" value="AMP-dep_synth/lig_dom"/>
</dbReference>
<dbReference type="PROSITE" id="PS00606">
    <property type="entry name" value="KS3_1"/>
    <property type="match status" value="1"/>
</dbReference>
<dbReference type="InterPro" id="IPR020841">
    <property type="entry name" value="PKS_Beta-ketoAc_synthase_dom"/>
</dbReference>
<evidence type="ECO:0000259" key="5">
    <source>
        <dbReference type="PROSITE" id="PS50075"/>
    </source>
</evidence>
<organism evidence="7 8">
    <name type="scientific">Rugosimonospora africana</name>
    <dbReference type="NCBI Taxonomy" id="556532"/>
    <lineage>
        <taxon>Bacteria</taxon>
        <taxon>Bacillati</taxon>
        <taxon>Actinomycetota</taxon>
        <taxon>Actinomycetes</taxon>
        <taxon>Micromonosporales</taxon>
        <taxon>Micromonosporaceae</taxon>
        <taxon>Rugosimonospora</taxon>
    </lineage>
</organism>
<feature type="region of interest" description="Disordered" evidence="4">
    <location>
        <begin position="869"/>
        <end position="892"/>
    </location>
</feature>
<name>A0A8J3VV39_9ACTN</name>
<dbReference type="Pfam" id="PF00501">
    <property type="entry name" value="AMP-binding"/>
    <property type="match status" value="1"/>
</dbReference>
<dbReference type="SUPFAM" id="SSF56801">
    <property type="entry name" value="Acetyl-CoA synthetase-like"/>
    <property type="match status" value="1"/>
</dbReference>
<keyword evidence="1" id="KW-0596">Phosphopantetheine</keyword>
<evidence type="ECO:0000256" key="3">
    <source>
        <dbReference type="ARBA" id="ARBA00022679"/>
    </source>
</evidence>
<feature type="domain" description="Ketosynthase family 3 (KS3)" evidence="6">
    <location>
        <begin position="653"/>
        <end position="892"/>
    </location>
</feature>
<dbReference type="CDD" id="cd00833">
    <property type="entry name" value="PKS"/>
    <property type="match status" value="1"/>
</dbReference>
<dbReference type="GO" id="GO:0031177">
    <property type="term" value="F:phosphopantetheine binding"/>
    <property type="evidence" value="ECO:0007669"/>
    <property type="project" value="InterPro"/>
</dbReference>
<dbReference type="PROSITE" id="PS00455">
    <property type="entry name" value="AMP_BINDING"/>
    <property type="match status" value="1"/>
</dbReference>
<comment type="caution">
    <text evidence="7">The sequence shown here is derived from an EMBL/GenBank/DDBJ whole genome shotgun (WGS) entry which is preliminary data.</text>
</comment>